<dbReference type="GeneID" id="100376615"/>
<keyword evidence="3" id="KW-0732">Signal</keyword>
<dbReference type="InterPro" id="IPR001304">
    <property type="entry name" value="C-type_lectin-like"/>
</dbReference>
<feature type="signal peptide" evidence="3">
    <location>
        <begin position="1"/>
        <end position="27"/>
    </location>
</feature>
<dbReference type="Gene3D" id="3.90.215.10">
    <property type="entry name" value="Gamma Fibrinogen, chain A, domain 1"/>
    <property type="match status" value="1"/>
</dbReference>
<name>A0ABM0GLU2_SACKO</name>
<dbReference type="InterPro" id="IPR018378">
    <property type="entry name" value="C-type_lectin_CS"/>
</dbReference>
<evidence type="ECO:0000259" key="6">
    <source>
        <dbReference type="PROSITE" id="PS51828"/>
    </source>
</evidence>
<dbReference type="Gene3D" id="2.60.120.200">
    <property type="match status" value="1"/>
</dbReference>
<dbReference type="InterPro" id="IPR016187">
    <property type="entry name" value="CTDL_fold"/>
</dbReference>
<evidence type="ECO:0000313" key="8">
    <source>
        <dbReference type="RefSeq" id="XP_002732774.2"/>
    </source>
</evidence>
<accession>A0ABM0GLU2</accession>
<dbReference type="PANTHER" id="PTHR19143">
    <property type="entry name" value="FIBRINOGEN/TENASCIN/ANGIOPOEITIN"/>
    <property type="match status" value="1"/>
</dbReference>
<dbReference type="InterPro" id="IPR036056">
    <property type="entry name" value="Fibrinogen-like_C"/>
</dbReference>
<feature type="domain" description="Pentraxin (PTX)" evidence="6">
    <location>
        <begin position="166"/>
        <end position="365"/>
    </location>
</feature>
<dbReference type="CDD" id="cd00037">
    <property type="entry name" value="CLECT"/>
    <property type="match status" value="1"/>
</dbReference>
<dbReference type="PROSITE" id="PS50041">
    <property type="entry name" value="C_TYPE_LECTIN_2"/>
    <property type="match status" value="2"/>
</dbReference>
<feature type="chain" id="PRO_5045901266" evidence="3">
    <location>
        <begin position="28"/>
        <end position="606"/>
    </location>
</feature>
<dbReference type="Pfam" id="PF00059">
    <property type="entry name" value="Lectin_C"/>
    <property type="match status" value="2"/>
</dbReference>
<evidence type="ECO:0000313" key="7">
    <source>
        <dbReference type="Proteomes" id="UP000694865"/>
    </source>
</evidence>
<dbReference type="RefSeq" id="XP_002732774.2">
    <property type="nucleotide sequence ID" value="XM_002732728.2"/>
</dbReference>
<dbReference type="InterPro" id="IPR013320">
    <property type="entry name" value="ConA-like_dom_sf"/>
</dbReference>
<dbReference type="InterPro" id="IPR002181">
    <property type="entry name" value="Fibrinogen_a/b/g_C_dom"/>
</dbReference>
<comment type="caution">
    <text evidence="2">Lacks conserved residue(s) required for the propagation of feature annotation.</text>
</comment>
<dbReference type="CDD" id="cd00087">
    <property type="entry name" value="FReD"/>
    <property type="match status" value="1"/>
</dbReference>
<dbReference type="PROSITE" id="PS51828">
    <property type="entry name" value="PTX_2"/>
    <property type="match status" value="1"/>
</dbReference>
<keyword evidence="7" id="KW-1185">Reference proteome</keyword>
<dbReference type="SMART" id="SM00034">
    <property type="entry name" value="CLECT"/>
    <property type="match status" value="1"/>
</dbReference>
<evidence type="ECO:0000259" key="5">
    <source>
        <dbReference type="PROSITE" id="PS51406"/>
    </source>
</evidence>
<gene>
    <name evidence="8" type="primary">LOC100376615</name>
</gene>
<feature type="domain" description="Fibrinogen C-terminal" evidence="5">
    <location>
        <begin position="399"/>
        <end position="606"/>
    </location>
</feature>
<keyword evidence="1" id="KW-1015">Disulfide bond</keyword>
<dbReference type="InterPro" id="IPR050373">
    <property type="entry name" value="Fibrinogen_C-term_domain"/>
</dbReference>
<dbReference type="SMART" id="SM00159">
    <property type="entry name" value="PTX"/>
    <property type="match status" value="1"/>
</dbReference>
<dbReference type="PROSITE" id="PS51406">
    <property type="entry name" value="FIBRINOGEN_C_2"/>
    <property type="match status" value="1"/>
</dbReference>
<sequence>MHVLGDIVLVLLMLLSLGSCILALVDGEDEPQCLVYNSPELDAKYCTDELRSFETRLTRILDKIEEKTEIFDFQRGCRRGWYGFSGHCYYFSRDKQTWNDARYWCETEGNSDLLSISGEGERDFVVDKLKHHEVDDDGAVHFWIGLNDKEVEGQYKWSSGVPLDRTYWKSDTNKYVLNAYSYVTVLQTLPDMYAITTCFWMKSSATNTGTPVSYATEQTDNEFIVYDYNSVKPFVVGQSAQSAVDLSDDLWHHACVTWTSINGQWQVYKDGVLAAEGTGLSTGLYIHGGGVLILGQEQDSPGGGFVDTQAFVGEFSLFNLWNRVLTSDEIGVNFADCIGTGNVYSWDSNAISAVSMTIVPFQSVCEQPNNYLEQDCVEIKNEFGSWNDANCNNQHRFICKTHKVPRDCMDVTNLGYKYSGVYSIDPDGHGSFDVNCDMETDGGGYTVFQRRTDGSVEFFRDWKDYKLGFGDLNDEFWLGNDKLNRLTRGRHQELRIDLTNVNGVTDFAVYDYFSISHENDFYRLRLGSKISGGLPDSLSHHLNMRFSTKDRDNTANNENCALNQHSGWWYNQCQYADLNREYADAFGISWYDWSNPRIIESIMKIR</sequence>
<proteinExistence type="predicted"/>
<evidence type="ECO:0000256" key="1">
    <source>
        <dbReference type="ARBA" id="ARBA00023157"/>
    </source>
</evidence>
<dbReference type="SUPFAM" id="SSF49899">
    <property type="entry name" value="Concanavalin A-like lectins/glucanases"/>
    <property type="match status" value="1"/>
</dbReference>
<dbReference type="InterPro" id="IPR001759">
    <property type="entry name" value="PTX_dom"/>
</dbReference>
<evidence type="ECO:0000259" key="4">
    <source>
        <dbReference type="PROSITE" id="PS50041"/>
    </source>
</evidence>
<dbReference type="Pfam" id="PF00147">
    <property type="entry name" value="Fibrinogen_C"/>
    <property type="match status" value="1"/>
</dbReference>
<evidence type="ECO:0000256" key="3">
    <source>
        <dbReference type="SAM" id="SignalP"/>
    </source>
</evidence>
<dbReference type="NCBIfam" id="NF040941">
    <property type="entry name" value="GGGWT_bact"/>
    <property type="match status" value="1"/>
</dbReference>
<evidence type="ECO:0000256" key="2">
    <source>
        <dbReference type="PROSITE-ProRule" id="PRU01172"/>
    </source>
</evidence>
<organism evidence="7 8">
    <name type="scientific">Saccoglossus kowalevskii</name>
    <name type="common">Acorn worm</name>
    <dbReference type="NCBI Taxonomy" id="10224"/>
    <lineage>
        <taxon>Eukaryota</taxon>
        <taxon>Metazoa</taxon>
        <taxon>Hemichordata</taxon>
        <taxon>Enteropneusta</taxon>
        <taxon>Harrimaniidae</taxon>
        <taxon>Saccoglossus</taxon>
    </lineage>
</organism>
<dbReference type="Gene3D" id="3.10.100.10">
    <property type="entry name" value="Mannose-Binding Protein A, subunit A"/>
    <property type="match status" value="1"/>
</dbReference>
<reference evidence="8" key="1">
    <citation type="submission" date="2025-08" db="UniProtKB">
        <authorList>
            <consortium name="RefSeq"/>
        </authorList>
    </citation>
    <scope>IDENTIFICATION</scope>
    <source>
        <tissue evidence="8">Testes</tissue>
    </source>
</reference>
<feature type="domain" description="C-type lectin" evidence="4">
    <location>
        <begin position="84"/>
        <end position="198"/>
    </location>
</feature>
<dbReference type="Pfam" id="PF00354">
    <property type="entry name" value="Pentaxin"/>
    <property type="match status" value="1"/>
</dbReference>
<dbReference type="PRINTS" id="PR00895">
    <property type="entry name" value="PENTAXIN"/>
</dbReference>
<dbReference type="InterPro" id="IPR016186">
    <property type="entry name" value="C-type_lectin-like/link_sf"/>
</dbReference>
<dbReference type="SUPFAM" id="SSF56496">
    <property type="entry name" value="Fibrinogen C-terminal domain-like"/>
    <property type="match status" value="1"/>
</dbReference>
<protein>
    <submittedName>
        <fullName evidence="8">Uncharacterized protein LOC100376615</fullName>
    </submittedName>
</protein>
<dbReference type="SMART" id="SM00186">
    <property type="entry name" value="FBG"/>
    <property type="match status" value="1"/>
</dbReference>
<dbReference type="SUPFAM" id="SSF56436">
    <property type="entry name" value="C-type lectin-like"/>
    <property type="match status" value="2"/>
</dbReference>
<dbReference type="InterPro" id="IPR014716">
    <property type="entry name" value="Fibrinogen_a/b/g_C_1"/>
</dbReference>
<dbReference type="PROSITE" id="PS00615">
    <property type="entry name" value="C_TYPE_LECTIN_1"/>
    <property type="match status" value="1"/>
</dbReference>
<dbReference type="Proteomes" id="UP000694865">
    <property type="component" value="Unplaced"/>
</dbReference>
<dbReference type="InterPro" id="IPR030476">
    <property type="entry name" value="Pentaxin_CS"/>
</dbReference>
<dbReference type="PROSITE" id="PS00289">
    <property type="entry name" value="PTX_1"/>
    <property type="match status" value="1"/>
</dbReference>
<feature type="domain" description="C-type lectin" evidence="4">
    <location>
        <begin position="330"/>
        <end position="400"/>
    </location>
</feature>